<dbReference type="PANTHER" id="PTHR30055">
    <property type="entry name" value="HTH-TYPE TRANSCRIPTIONAL REGULATOR RUTR"/>
    <property type="match status" value="1"/>
</dbReference>
<dbReference type="AlphaFoldDB" id="A0A124E0Y1"/>
<keyword evidence="3" id="KW-0804">Transcription</keyword>
<dbReference type="Gene3D" id="1.10.10.60">
    <property type="entry name" value="Homeodomain-like"/>
    <property type="match status" value="1"/>
</dbReference>
<evidence type="ECO:0000256" key="4">
    <source>
        <dbReference type="PROSITE-ProRule" id="PRU00335"/>
    </source>
</evidence>
<proteinExistence type="predicted"/>
<keyword evidence="7" id="KW-1185">Reference proteome</keyword>
<dbReference type="GO" id="GO:0003700">
    <property type="term" value="F:DNA-binding transcription factor activity"/>
    <property type="evidence" value="ECO:0007669"/>
    <property type="project" value="TreeGrafter"/>
</dbReference>
<dbReference type="Proteomes" id="UP000069620">
    <property type="component" value="Unassembled WGS sequence"/>
</dbReference>
<evidence type="ECO:0000313" key="7">
    <source>
        <dbReference type="Proteomes" id="UP000069620"/>
    </source>
</evidence>
<keyword evidence="2 4" id="KW-0238">DNA-binding</keyword>
<comment type="caution">
    <text evidence="6">The sequence shown here is derived from an EMBL/GenBank/DDBJ whole genome shotgun (WGS) entry which is preliminary data.</text>
</comment>
<keyword evidence="1" id="KW-0805">Transcription regulation</keyword>
<protein>
    <recommendedName>
        <fullName evidence="5">HTH tetR-type domain-containing protein</fullName>
    </recommendedName>
</protein>
<dbReference type="PROSITE" id="PS50977">
    <property type="entry name" value="HTH_TETR_2"/>
    <property type="match status" value="1"/>
</dbReference>
<dbReference type="Gene3D" id="1.10.357.10">
    <property type="entry name" value="Tetracycline Repressor, domain 2"/>
    <property type="match status" value="1"/>
</dbReference>
<dbReference type="InterPro" id="IPR041490">
    <property type="entry name" value="KstR2_TetR_C"/>
</dbReference>
<feature type="domain" description="HTH tetR-type" evidence="5">
    <location>
        <begin position="16"/>
        <end position="76"/>
    </location>
</feature>
<dbReference type="InterPro" id="IPR009057">
    <property type="entry name" value="Homeodomain-like_sf"/>
</dbReference>
<evidence type="ECO:0000256" key="3">
    <source>
        <dbReference type="ARBA" id="ARBA00023163"/>
    </source>
</evidence>
<name>A0A124E0Y1_9MYCO</name>
<accession>A0A124E0Y1</accession>
<evidence type="ECO:0000256" key="1">
    <source>
        <dbReference type="ARBA" id="ARBA00023015"/>
    </source>
</evidence>
<dbReference type="GO" id="GO:0000976">
    <property type="term" value="F:transcription cis-regulatory region binding"/>
    <property type="evidence" value="ECO:0007669"/>
    <property type="project" value="TreeGrafter"/>
</dbReference>
<dbReference type="InterPro" id="IPR036271">
    <property type="entry name" value="Tet_transcr_reg_TetR-rel_C_sf"/>
</dbReference>
<dbReference type="InterPro" id="IPR050109">
    <property type="entry name" value="HTH-type_TetR-like_transc_reg"/>
</dbReference>
<gene>
    <name evidence="6" type="ORF">RMCB_6034</name>
</gene>
<dbReference type="SUPFAM" id="SSF48498">
    <property type="entry name" value="Tetracyclin repressor-like, C-terminal domain"/>
    <property type="match status" value="1"/>
</dbReference>
<dbReference type="EMBL" id="BCSX01000053">
    <property type="protein sequence ID" value="GAS91938.1"/>
    <property type="molecule type" value="Genomic_DNA"/>
</dbReference>
<evidence type="ECO:0000313" key="6">
    <source>
        <dbReference type="EMBL" id="GAS91938.1"/>
    </source>
</evidence>
<dbReference type="STRING" id="146020.RMCB_6034"/>
<reference evidence="7" key="2">
    <citation type="submission" date="2016-02" db="EMBL/GenBank/DDBJ databases">
        <title>Draft genome sequence of five rapidly growing Mycobacterium species.</title>
        <authorList>
            <person name="Katahira K."/>
            <person name="Gotou Y."/>
            <person name="Iida K."/>
            <person name="Ogura Y."/>
            <person name="Hayashi T."/>
        </authorList>
    </citation>
    <scope>NUCLEOTIDE SEQUENCE [LARGE SCALE GENOMIC DNA]</scope>
    <source>
        <strain evidence="7">JCM15654</strain>
    </source>
</reference>
<dbReference type="Pfam" id="PF00440">
    <property type="entry name" value="TetR_N"/>
    <property type="match status" value="1"/>
</dbReference>
<sequence>MWVSEANVTRTARRAAANREAIIDAAEQLLVEGGLPAVTVDAVAERADVAIQTVYNRVGRRPDVLVAIAERAVEDNRRYMDTAFAVDGTPTERLVAAARAYLDFACERPHQFQVLANPPDEPAALERVAQKIDEQMDKLAEVLAAGVDDGSFIPTLQPATAAVALWSMMDGVLSLGWRPDRKAVDAQQLRAIAEFAMTTALNGILRR</sequence>
<dbReference type="InterPro" id="IPR001647">
    <property type="entry name" value="HTH_TetR"/>
</dbReference>
<dbReference type="PANTHER" id="PTHR30055:SF234">
    <property type="entry name" value="HTH-TYPE TRANSCRIPTIONAL REGULATOR BETI"/>
    <property type="match status" value="1"/>
</dbReference>
<organism evidence="6 7">
    <name type="scientific">Mycolicibacterium brisbanense</name>
    <dbReference type="NCBI Taxonomy" id="146020"/>
    <lineage>
        <taxon>Bacteria</taxon>
        <taxon>Bacillati</taxon>
        <taxon>Actinomycetota</taxon>
        <taxon>Actinomycetes</taxon>
        <taxon>Mycobacteriales</taxon>
        <taxon>Mycobacteriaceae</taxon>
        <taxon>Mycolicibacterium</taxon>
    </lineage>
</organism>
<dbReference type="Pfam" id="PF17932">
    <property type="entry name" value="TetR_C_24"/>
    <property type="match status" value="1"/>
</dbReference>
<feature type="DNA-binding region" description="H-T-H motif" evidence="4">
    <location>
        <begin position="39"/>
        <end position="58"/>
    </location>
</feature>
<dbReference type="SUPFAM" id="SSF46689">
    <property type="entry name" value="Homeodomain-like"/>
    <property type="match status" value="1"/>
</dbReference>
<evidence type="ECO:0000256" key="2">
    <source>
        <dbReference type="ARBA" id="ARBA00023125"/>
    </source>
</evidence>
<reference evidence="7" key="1">
    <citation type="journal article" date="2016" name="Genome Announc.">
        <title>Draft Genome Sequences of Five Rapidly Growing Mycobacterium Species, M. thermoresistibile, M. fortuitum subsp. acetamidolyticum, M. canariasense, M. brisbanense, and M. novocastrense.</title>
        <authorList>
            <person name="Katahira K."/>
            <person name="Ogura Y."/>
            <person name="Gotoh Y."/>
            <person name="Hayashi T."/>
        </authorList>
    </citation>
    <scope>NUCLEOTIDE SEQUENCE [LARGE SCALE GENOMIC DNA]</scope>
    <source>
        <strain evidence="7">JCM15654</strain>
    </source>
</reference>
<evidence type="ECO:0000259" key="5">
    <source>
        <dbReference type="PROSITE" id="PS50977"/>
    </source>
</evidence>